<feature type="chain" id="PRO_5046824229" description="Lipoprotein" evidence="1">
    <location>
        <begin position="33"/>
        <end position="192"/>
    </location>
</feature>
<protein>
    <recommendedName>
        <fullName evidence="4">Lipoprotein</fullName>
    </recommendedName>
</protein>
<keyword evidence="3" id="KW-1185">Reference proteome</keyword>
<dbReference type="EMBL" id="JAUSRO010000004">
    <property type="protein sequence ID" value="MDP9899217.1"/>
    <property type="molecule type" value="Genomic_DNA"/>
</dbReference>
<dbReference type="Proteomes" id="UP001226867">
    <property type="component" value="Unassembled WGS sequence"/>
</dbReference>
<proteinExistence type="predicted"/>
<sequence>MINRTQSTAKAMRLGTLLAAAGLITACGTRQPAVETPEPPPPEATAQNSLVMPAVTYGTTGKGLPLQQSDDNCKVPALLRQAVENQLEAPLLYLLAAPTPSAASAPVLKVEVTDLLANAGGMYGGPKFVELHGTLERPSTAPVHFTAHRQMFMYIGFPRSTCSMVGTVAHALGGDILGWLKKPVDGAFLGER</sequence>
<accession>A0ABT9S4D7</accession>
<evidence type="ECO:0008006" key="4">
    <source>
        <dbReference type="Google" id="ProtNLM"/>
    </source>
</evidence>
<feature type="signal peptide" evidence="1">
    <location>
        <begin position="1"/>
        <end position="32"/>
    </location>
</feature>
<dbReference type="RefSeq" id="WP_307689038.1">
    <property type="nucleotide sequence ID" value="NZ_JAUSRO010000004.1"/>
</dbReference>
<keyword evidence="1" id="KW-0732">Signal</keyword>
<organism evidence="2 3">
    <name type="scientific">Variovorax ginsengisoli</name>
    <dbReference type="NCBI Taxonomy" id="363844"/>
    <lineage>
        <taxon>Bacteria</taxon>
        <taxon>Pseudomonadati</taxon>
        <taxon>Pseudomonadota</taxon>
        <taxon>Betaproteobacteria</taxon>
        <taxon>Burkholderiales</taxon>
        <taxon>Comamonadaceae</taxon>
        <taxon>Variovorax</taxon>
    </lineage>
</organism>
<reference evidence="2 3" key="1">
    <citation type="submission" date="2023-07" db="EMBL/GenBank/DDBJ databases">
        <title>Sorghum-associated microbial communities from plants grown in Nebraska, USA.</title>
        <authorList>
            <person name="Schachtman D."/>
        </authorList>
    </citation>
    <scope>NUCLEOTIDE SEQUENCE [LARGE SCALE GENOMIC DNA]</scope>
    <source>
        <strain evidence="2 3">DS1607</strain>
    </source>
</reference>
<comment type="caution">
    <text evidence="2">The sequence shown here is derived from an EMBL/GenBank/DDBJ whole genome shotgun (WGS) entry which is preliminary data.</text>
</comment>
<gene>
    <name evidence="2" type="ORF">J2W36_001462</name>
</gene>
<dbReference type="PROSITE" id="PS51257">
    <property type="entry name" value="PROKAR_LIPOPROTEIN"/>
    <property type="match status" value="1"/>
</dbReference>
<evidence type="ECO:0000313" key="3">
    <source>
        <dbReference type="Proteomes" id="UP001226867"/>
    </source>
</evidence>
<evidence type="ECO:0000256" key="1">
    <source>
        <dbReference type="SAM" id="SignalP"/>
    </source>
</evidence>
<name>A0ABT9S4D7_9BURK</name>
<evidence type="ECO:0000313" key="2">
    <source>
        <dbReference type="EMBL" id="MDP9899217.1"/>
    </source>
</evidence>